<keyword evidence="3" id="KW-1185">Reference proteome</keyword>
<evidence type="ECO:0000313" key="2">
    <source>
        <dbReference type="EMBL" id="SEA40297.1"/>
    </source>
</evidence>
<evidence type="ECO:0000256" key="1">
    <source>
        <dbReference type="SAM" id="Phobius"/>
    </source>
</evidence>
<feature type="transmembrane region" description="Helical" evidence="1">
    <location>
        <begin position="21"/>
        <end position="43"/>
    </location>
</feature>
<keyword evidence="1" id="KW-0472">Membrane</keyword>
<dbReference type="NCBIfam" id="NF041681">
    <property type="entry name" value="HGxxPAAW"/>
    <property type="match status" value="1"/>
</dbReference>
<feature type="transmembrane region" description="Helical" evidence="1">
    <location>
        <begin position="49"/>
        <end position="69"/>
    </location>
</feature>
<dbReference type="AlphaFoldDB" id="A0A1H4AWS4"/>
<sequence>MNRTYSLPPAAPYANHGHTRASWIFVALVLLGALVVSIGMVLYSLPTQIVGGVIIVAAAVLGIGFRAAGKGQPRTVVTRDWYED</sequence>
<accession>A0A1H4AWS4</accession>
<evidence type="ECO:0008006" key="4">
    <source>
        <dbReference type="Google" id="ProtNLM"/>
    </source>
</evidence>
<keyword evidence="1" id="KW-1133">Transmembrane helix</keyword>
<evidence type="ECO:0000313" key="3">
    <source>
        <dbReference type="Proteomes" id="UP000199288"/>
    </source>
</evidence>
<dbReference type="Proteomes" id="UP000199288">
    <property type="component" value="Unassembled WGS sequence"/>
</dbReference>
<proteinExistence type="predicted"/>
<name>A0A1H4AWS4_9ACTO</name>
<keyword evidence="1" id="KW-0812">Transmembrane</keyword>
<organism evidence="2 3">
    <name type="scientific">Bowdeniella nasicola</name>
    <dbReference type="NCBI Taxonomy" id="208480"/>
    <lineage>
        <taxon>Bacteria</taxon>
        <taxon>Bacillati</taxon>
        <taxon>Actinomycetota</taxon>
        <taxon>Actinomycetes</taxon>
        <taxon>Actinomycetales</taxon>
        <taxon>Actinomycetaceae</taxon>
        <taxon>Bowdeniella</taxon>
    </lineage>
</organism>
<reference evidence="3" key="1">
    <citation type="submission" date="2016-10" db="EMBL/GenBank/DDBJ databases">
        <authorList>
            <person name="Varghese N."/>
            <person name="Submissions S."/>
        </authorList>
    </citation>
    <scope>NUCLEOTIDE SEQUENCE [LARGE SCALE GENOMIC DNA]</scope>
    <source>
        <strain evidence="3">KPR-1</strain>
    </source>
</reference>
<protein>
    <recommendedName>
        <fullName evidence="4">UsfY protein</fullName>
    </recommendedName>
</protein>
<dbReference type="RefSeq" id="WP_092564561.1">
    <property type="nucleotide sequence ID" value="NZ_FNQV01000008.1"/>
</dbReference>
<gene>
    <name evidence="2" type="ORF">SAMN02910418_01529</name>
</gene>
<dbReference type="EMBL" id="FNQV01000008">
    <property type="protein sequence ID" value="SEA40297.1"/>
    <property type="molecule type" value="Genomic_DNA"/>
</dbReference>